<evidence type="ECO:0000256" key="4">
    <source>
        <dbReference type="SAM" id="MobiDB-lite"/>
    </source>
</evidence>
<evidence type="ECO:0000256" key="3">
    <source>
        <dbReference type="ARBA" id="ARBA00023295"/>
    </source>
</evidence>
<dbReference type="EMBL" id="SJPU01000006">
    <property type="protein sequence ID" value="TWU09858.1"/>
    <property type="molecule type" value="Genomic_DNA"/>
</dbReference>
<dbReference type="Pfam" id="PF00251">
    <property type="entry name" value="Glyco_hydro_32N"/>
    <property type="match status" value="1"/>
</dbReference>
<dbReference type="PANTHER" id="PTHR42800">
    <property type="entry name" value="EXOINULINASE INUD (AFU_ORTHOLOGUE AFUA_5G00480)"/>
    <property type="match status" value="1"/>
</dbReference>
<organism evidence="6 7">
    <name type="scientific">Allorhodopirellula heiligendammensis</name>
    <dbReference type="NCBI Taxonomy" id="2714739"/>
    <lineage>
        <taxon>Bacteria</taxon>
        <taxon>Pseudomonadati</taxon>
        <taxon>Planctomycetota</taxon>
        <taxon>Planctomycetia</taxon>
        <taxon>Pirellulales</taxon>
        <taxon>Pirellulaceae</taxon>
        <taxon>Allorhodopirellula</taxon>
    </lineage>
</organism>
<proteinExistence type="inferred from homology"/>
<evidence type="ECO:0000313" key="6">
    <source>
        <dbReference type="EMBL" id="TWU09858.1"/>
    </source>
</evidence>
<feature type="compositionally biased region" description="Polar residues" evidence="4">
    <location>
        <begin position="46"/>
        <end position="63"/>
    </location>
</feature>
<comment type="similarity">
    <text evidence="1">Belongs to the glycosyl hydrolase 32 family.</text>
</comment>
<evidence type="ECO:0000313" key="7">
    <source>
        <dbReference type="Proteomes" id="UP000319908"/>
    </source>
</evidence>
<evidence type="ECO:0000256" key="2">
    <source>
        <dbReference type="ARBA" id="ARBA00022801"/>
    </source>
</evidence>
<dbReference type="InterPro" id="IPR001362">
    <property type="entry name" value="Glyco_hydro_32"/>
</dbReference>
<dbReference type="AlphaFoldDB" id="A0A5C6BCT7"/>
<dbReference type="GO" id="GO:0004575">
    <property type="term" value="F:sucrose alpha-glucosidase activity"/>
    <property type="evidence" value="ECO:0007669"/>
    <property type="project" value="TreeGrafter"/>
</dbReference>
<dbReference type="SMART" id="SM00640">
    <property type="entry name" value="Glyco_32"/>
    <property type="match status" value="1"/>
</dbReference>
<dbReference type="GO" id="GO:0051669">
    <property type="term" value="F:fructan beta-fructosidase activity"/>
    <property type="evidence" value="ECO:0007669"/>
    <property type="project" value="UniProtKB-EC"/>
</dbReference>
<dbReference type="Gene3D" id="2.115.10.20">
    <property type="entry name" value="Glycosyl hydrolase domain, family 43"/>
    <property type="match status" value="1"/>
</dbReference>
<keyword evidence="3 6" id="KW-0326">Glycosidase</keyword>
<comment type="caution">
    <text evidence="6">The sequence shown here is derived from an EMBL/GenBank/DDBJ whole genome shotgun (WGS) entry which is preliminary data.</text>
</comment>
<name>A0A5C6BCT7_9BACT</name>
<dbReference type="SUPFAM" id="SSF49899">
    <property type="entry name" value="Concanavalin A-like lectins/glucanases"/>
    <property type="match status" value="1"/>
</dbReference>
<dbReference type="EC" id="3.2.1.80" evidence="6"/>
<dbReference type="Gene3D" id="2.60.120.560">
    <property type="entry name" value="Exo-inulinase, domain 1"/>
    <property type="match status" value="1"/>
</dbReference>
<dbReference type="OrthoDB" id="9759709at2"/>
<accession>A0A5C6BCT7</accession>
<dbReference type="CDD" id="cd18622">
    <property type="entry name" value="GH32_Inu-like"/>
    <property type="match status" value="1"/>
</dbReference>
<dbReference type="Proteomes" id="UP000319908">
    <property type="component" value="Unassembled WGS sequence"/>
</dbReference>
<dbReference type="GO" id="GO:0005987">
    <property type="term" value="P:sucrose catabolic process"/>
    <property type="evidence" value="ECO:0007669"/>
    <property type="project" value="TreeGrafter"/>
</dbReference>
<dbReference type="InterPro" id="IPR023296">
    <property type="entry name" value="Glyco_hydro_beta-prop_sf"/>
</dbReference>
<protein>
    <submittedName>
        <fullName evidence="6">Levanase</fullName>
        <ecNumber evidence="6">3.2.1.80</ecNumber>
    </submittedName>
</protein>
<feature type="region of interest" description="Disordered" evidence="4">
    <location>
        <begin position="46"/>
        <end position="68"/>
    </location>
</feature>
<dbReference type="RefSeq" id="WP_146409838.1">
    <property type="nucleotide sequence ID" value="NZ_SJPU01000006.1"/>
</dbReference>
<sequence>MNSVIFKRLIFVISLQMLTWTSSLVGEELLFPNSDFESGTLQGWTAQGDAFTNQPTEGDNPQARNRESSLHQGKYWIGTYERFDGKSGAAGQIRGDAATGTLTSQEFTIARPYITFKIGAGNLPGETGVNLIVGDQTIELATGIDSESMITISKDVSEFIGKPARLVVFDRATGGWGHINVDNFTATDNPVVDERSKFALTPGISPEAYPDTGYDQLRRPQFHFSSRRNWLNDPNGMVYDGGKYHLFFQHNPHGTSWGNMTWGHATAPDMLHWTQHDHSLLPYSVDAQAGTIFSGTIVTDDNNSLGKQVGDPKTLVAFFTFATKPKFYQAMAYSTDLGESWTYWNEGRAVVPNQGFDNGERDPKVFWHAASQQWVMALWVQRDPGRIRFFTSDNLTDWKFASDLMRDWAFECMDVVFLPVDGDENNMKCVIYDASFDYEIGSFDGEQFTTESGPFQAGGGNFYAAQTFYNQPQGRAIQIGWMRGGPNAADLYDVPFNQQMSFPCELSLRDTDQGMRLFYQPIEEIQTLVESTHDKSDVDLPAGENLIADLAPLDLIDMTVEFDPGTATSLVFDLPGVQVTYDSATGTSTYTGVDNEGNSQIHTLLPDLKPRDGRVRLRFLVDRISLEAYAFDGEDFRAVYTSPNTAPKTNSIHAVGGTARIHVLKINRLNSIWK</sequence>
<keyword evidence="7" id="KW-1185">Reference proteome</keyword>
<dbReference type="InterPro" id="IPR013320">
    <property type="entry name" value="ConA-like_dom_sf"/>
</dbReference>
<evidence type="ECO:0000259" key="5">
    <source>
        <dbReference type="Pfam" id="PF00251"/>
    </source>
</evidence>
<feature type="domain" description="Glycosyl hydrolase family 32 N-terminal" evidence="5">
    <location>
        <begin position="223"/>
        <end position="517"/>
    </location>
</feature>
<keyword evidence="2 6" id="KW-0378">Hydrolase</keyword>
<dbReference type="SUPFAM" id="SSF75005">
    <property type="entry name" value="Arabinanase/levansucrase/invertase"/>
    <property type="match status" value="1"/>
</dbReference>
<dbReference type="PANTHER" id="PTHR42800:SF1">
    <property type="entry name" value="EXOINULINASE INUD (AFU_ORTHOLOGUE AFUA_5G00480)"/>
    <property type="match status" value="1"/>
</dbReference>
<dbReference type="GO" id="GO:0005737">
    <property type="term" value="C:cytoplasm"/>
    <property type="evidence" value="ECO:0007669"/>
    <property type="project" value="TreeGrafter"/>
</dbReference>
<gene>
    <name evidence="6" type="primary">sacC</name>
    <name evidence="6" type="ORF">Poly21_54050</name>
</gene>
<reference evidence="6 7" key="1">
    <citation type="journal article" date="2020" name="Antonie Van Leeuwenhoek">
        <title>Rhodopirellula heiligendammensis sp. nov., Rhodopirellula pilleata sp. nov., and Rhodopirellula solitaria sp. nov. isolated from natural or artificial marine surfaces in Northern Germany and California, USA, and emended description of the genus Rhodopirellula.</title>
        <authorList>
            <person name="Kallscheuer N."/>
            <person name="Wiegand S."/>
            <person name="Jogler M."/>
            <person name="Boedeker C."/>
            <person name="Peeters S.H."/>
            <person name="Rast P."/>
            <person name="Heuer A."/>
            <person name="Jetten M.S.M."/>
            <person name="Rohde M."/>
            <person name="Jogler C."/>
        </authorList>
    </citation>
    <scope>NUCLEOTIDE SEQUENCE [LARGE SCALE GENOMIC DNA]</scope>
    <source>
        <strain evidence="6 7">Poly21</strain>
    </source>
</reference>
<evidence type="ECO:0000256" key="1">
    <source>
        <dbReference type="ARBA" id="ARBA00009902"/>
    </source>
</evidence>
<dbReference type="InterPro" id="IPR013148">
    <property type="entry name" value="Glyco_hydro_32_N"/>
</dbReference>